<dbReference type="EMBL" id="JAHRID010000009">
    <property type="protein sequence ID" value="MBV2130764.1"/>
    <property type="molecule type" value="Genomic_DNA"/>
</dbReference>
<reference evidence="2 3" key="1">
    <citation type="submission" date="2021-06" db="EMBL/GenBank/DDBJ databases">
        <title>Rheinheimera indica sp. nov., isolated from deep-sea sediment.</title>
        <authorList>
            <person name="Wang Z."/>
            <person name="Zhang X.-Y."/>
        </authorList>
    </citation>
    <scope>NUCLEOTIDE SEQUENCE [LARGE SCALE GENOMIC DNA]</scope>
    <source>
        <strain evidence="2 3">SM2107</strain>
    </source>
</reference>
<evidence type="ECO:0000313" key="3">
    <source>
        <dbReference type="Proteomes" id="UP000704611"/>
    </source>
</evidence>
<dbReference type="InterPro" id="IPR009288">
    <property type="entry name" value="AIG2-like_dom"/>
</dbReference>
<dbReference type="Proteomes" id="UP000704611">
    <property type="component" value="Unassembled WGS sequence"/>
</dbReference>
<accession>A0ABS6MPK9</accession>
<dbReference type="CDD" id="cd06661">
    <property type="entry name" value="GGCT_like"/>
    <property type="match status" value="1"/>
</dbReference>
<name>A0ABS6MPK9_9GAMM</name>
<evidence type="ECO:0000313" key="2">
    <source>
        <dbReference type="EMBL" id="MBV2130764.1"/>
    </source>
</evidence>
<dbReference type="Pfam" id="PF06094">
    <property type="entry name" value="GGACT"/>
    <property type="match status" value="1"/>
</dbReference>
<gene>
    <name evidence="2" type="ORF">KQY15_16835</name>
</gene>
<comment type="caution">
    <text evidence="2">The sequence shown here is derived from an EMBL/GenBank/DDBJ whole genome shotgun (WGS) entry which is preliminary data.</text>
</comment>
<organism evidence="2 3">
    <name type="scientific">Arsukibacterium indicum</name>
    <dbReference type="NCBI Taxonomy" id="2848612"/>
    <lineage>
        <taxon>Bacteria</taxon>
        <taxon>Pseudomonadati</taxon>
        <taxon>Pseudomonadota</taxon>
        <taxon>Gammaproteobacteria</taxon>
        <taxon>Chromatiales</taxon>
        <taxon>Chromatiaceae</taxon>
        <taxon>Arsukibacterium</taxon>
    </lineage>
</organism>
<dbReference type="RefSeq" id="WP_217671075.1">
    <property type="nucleotide sequence ID" value="NZ_JAHRID010000009.1"/>
</dbReference>
<feature type="domain" description="Gamma-glutamylcyclotransferase AIG2-like" evidence="1">
    <location>
        <begin position="5"/>
        <end position="134"/>
    </location>
</feature>
<protein>
    <submittedName>
        <fullName evidence="2">Gamma-glutamylcyclotransferase</fullName>
    </submittedName>
</protein>
<keyword evidence="3" id="KW-1185">Reference proteome</keyword>
<sequence length="138" mass="15709">MPDYLFVYGTLRQRAQRRAAGNRCYQLLLKHASLLGQGRLQAKLFLVDYYPGAVPDHGPAWQVTGEVYQLQQPELLLAELDKYEACGPGFASPTEYLRLKQHITLQNGEIVTAWVYVYNHPIDELEQILTGDFLQPTS</sequence>
<evidence type="ECO:0000259" key="1">
    <source>
        <dbReference type="Pfam" id="PF06094"/>
    </source>
</evidence>
<dbReference type="InterPro" id="IPR013024">
    <property type="entry name" value="GGCT-like"/>
</dbReference>
<proteinExistence type="predicted"/>